<evidence type="ECO:0000313" key="8">
    <source>
        <dbReference type="Proteomes" id="UP000219435"/>
    </source>
</evidence>
<sequence length="227" mass="24266">MSASRSTARTDPAAARLAGWIEPVVEGAGYDLEELVVTPAGRRSVVRVVVDRDSGVTLDDIAEVSRAVSEVLDSEDDGMGRTPYVLEVTSPGVDRPLTEQRHWRRNLGRLVTVTVGPAGDEVTGRITAVEDGGVTVAVEAQGKPGAKKRPPTPRHVPWTELGNGRVQVEFGRPTPEDDVVPGTDTDEDDLLDDELIDDELIDDDMDDPELDDDVAPGNAPQARGGAQ</sequence>
<evidence type="ECO:0000259" key="6">
    <source>
        <dbReference type="Pfam" id="PF17384"/>
    </source>
</evidence>
<evidence type="ECO:0000256" key="1">
    <source>
        <dbReference type="ARBA" id="ARBA00022490"/>
    </source>
</evidence>
<comment type="function">
    <text evidence="3">Required for maturation of 30S ribosomal subunits.</text>
</comment>
<dbReference type="Gene3D" id="3.30.300.70">
    <property type="entry name" value="RimP-like superfamily, N-terminal"/>
    <property type="match status" value="1"/>
</dbReference>
<feature type="compositionally biased region" description="Acidic residues" evidence="4">
    <location>
        <begin position="176"/>
        <end position="214"/>
    </location>
</feature>
<feature type="domain" description="Ribosome maturation factor RimP N-terminal" evidence="5">
    <location>
        <begin position="21"/>
        <end position="94"/>
    </location>
</feature>
<dbReference type="Proteomes" id="UP000219435">
    <property type="component" value="Unassembled WGS sequence"/>
</dbReference>
<gene>
    <name evidence="3" type="primary">rimP</name>
    <name evidence="7" type="ORF">SAMN05660748_1199</name>
</gene>
<dbReference type="PANTHER" id="PTHR33867:SF1">
    <property type="entry name" value="RIBOSOME MATURATION FACTOR RIMP"/>
    <property type="match status" value="1"/>
</dbReference>
<evidence type="ECO:0000256" key="4">
    <source>
        <dbReference type="SAM" id="MobiDB-lite"/>
    </source>
</evidence>
<dbReference type="Pfam" id="PF17384">
    <property type="entry name" value="DUF150_C"/>
    <property type="match status" value="1"/>
</dbReference>
<keyword evidence="8" id="KW-1185">Reference proteome</keyword>
<dbReference type="HAMAP" id="MF_01077">
    <property type="entry name" value="RimP"/>
    <property type="match status" value="1"/>
</dbReference>
<dbReference type="GO" id="GO:0006412">
    <property type="term" value="P:translation"/>
    <property type="evidence" value="ECO:0007669"/>
    <property type="project" value="TreeGrafter"/>
</dbReference>
<dbReference type="EMBL" id="OBQI01000002">
    <property type="protein sequence ID" value="SOC48503.1"/>
    <property type="molecule type" value="Genomic_DNA"/>
</dbReference>
<dbReference type="InterPro" id="IPR028998">
    <property type="entry name" value="RimP_C"/>
</dbReference>
<dbReference type="InterPro" id="IPR003728">
    <property type="entry name" value="Ribosome_maturation_RimP"/>
</dbReference>
<dbReference type="AlphaFoldDB" id="A0A285V3A8"/>
<dbReference type="GO" id="GO:0005829">
    <property type="term" value="C:cytosol"/>
    <property type="evidence" value="ECO:0007669"/>
    <property type="project" value="TreeGrafter"/>
</dbReference>
<organism evidence="7 8">
    <name type="scientific">Blastococcus aggregatus</name>
    <dbReference type="NCBI Taxonomy" id="38502"/>
    <lineage>
        <taxon>Bacteria</taxon>
        <taxon>Bacillati</taxon>
        <taxon>Actinomycetota</taxon>
        <taxon>Actinomycetes</taxon>
        <taxon>Geodermatophilales</taxon>
        <taxon>Geodermatophilaceae</taxon>
        <taxon>Blastococcus</taxon>
    </lineage>
</organism>
<evidence type="ECO:0000313" key="7">
    <source>
        <dbReference type="EMBL" id="SOC48503.1"/>
    </source>
</evidence>
<dbReference type="SUPFAM" id="SSF75420">
    <property type="entry name" value="YhbC-like, N-terminal domain"/>
    <property type="match status" value="1"/>
</dbReference>
<dbReference type="RefSeq" id="WP_097194154.1">
    <property type="nucleotide sequence ID" value="NZ_OBQI01000002.1"/>
</dbReference>
<comment type="similarity">
    <text evidence="3">Belongs to the RimP family.</text>
</comment>
<keyword evidence="2 3" id="KW-0690">Ribosome biogenesis</keyword>
<evidence type="ECO:0000256" key="3">
    <source>
        <dbReference type="HAMAP-Rule" id="MF_01077"/>
    </source>
</evidence>
<accession>A0A285V3A8</accession>
<feature type="region of interest" description="Disordered" evidence="4">
    <location>
        <begin position="141"/>
        <end position="227"/>
    </location>
</feature>
<comment type="subcellular location">
    <subcellularLocation>
        <location evidence="3">Cytoplasm</location>
    </subcellularLocation>
</comment>
<keyword evidence="1 3" id="KW-0963">Cytoplasm</keyword>
<reference evidence="8" key="1">
    <citation type="submission" date="2017-08" db="EMBL/GenBank/DDBJ databases">
        <authorList>
            <person name="Varghese N."/>
            <person name="Submissions S."/>
        </authorList>
    </citation>
    <scope>NUCLEOTIDE SEQUENCE [LARGE SCALE GENOMIC DNA]</scope>
    <source>
        <strain evidence="8">DSM 4725</strain>
    </source>
</reference>
<dbReference type="GO" id="GO:0000028">
    <property type="term" value="P:ribosomal small subunit assembly"/>
    <property type="evidence" value="ECO:0007669"/>
    <property type="project" value="TreeGrafter"/>
</dbReference>
<evidence type="ECO:0000256" key="2">
    <source>
        <dbReference type="ARBA" id="ARBA00022517"/>
    </source>
</evidence>
<proteinExistence type="inferred from homology"/>
<name>A0A285V3A8_9ACTN</name>
<dbReference type="InterPro" id="IPR028989">
    <property type="entry name" value="RimP_N"/>
</dbReference>
<dbReference type="NCBIfam" id="NF000930">
    <property type="entry name" value="PRK00092.2-2"/>
    <property type="match status" value="1"/>
</dbReference>
<protein>
    <recommendedName>
        <fullName evidence="3">Ribosome maturation factor RimP</fullName>
    </recommendedName>
</protein>
<dbReference type="OrthoDB" id="9805006at2"/>
<dbReference type="PANTHER" id="PTHR33867">
    <property type="entry name" value="RIBOSOME MATURATION FACTOR RIMP"/>
    <property type="match status" value="1"/>
</dbReference>
<evidence type="ECO:0000259" key="5">
    <source>
        <dbReference type="Pfam" id="PF02576"/>
    </source>
</evidence>
<dbReference type="CDD" id="cd01734">
    <property type="entry name" value="YlxS_C"/>
    <property type="match status" value="1"/>
</dbReference>
<dbReference type="InterPro" id="IPR035956">
    <property type="entry name" value="RimP_N_sf"/>
</dbReference>
<feature type="domain" description="Ribosome maturation factor RimP C-terminal" evidence="6">
    <location>
        <begin position="97"/>
        <end position="170"/>
    </location>
</feature>
<dbReference type="Pfam" id="PF02576">
    <property type="entry name" value="RimP_N"/>
    <property type="match status" value="1"/>
</dbReference>